<dbReference type="STRING" id="1121395.SAMN02745215_00210"/>
<name>A0A1M7RWZ7_9FIRM</name>
<dbReference type="Pfam" id="PF08878">
    <property type="entry name" value="HamA"/>
    <property type="match status" value="1"/>
</dbReference>
<evidence type="ECO:0000313" key="3">
    <source>
        <dbReference type="Proteomes" id="UP000184010"/>
    </source>
</evidence>
<protein>
    <recommendedName>
        <fullName evidence="1">Anti-bacteriophage protein A/HamA C-terminal domain-containing protein</fullName>
    </recommendedName>
</protein>
<sequence>MSRIFDTKNIILAKVQKEDLNSFLVDMDIDDQGQPLYQLDGLTRAIINIIPEYVYAHYTNPEIPQTEWVEKLRQAAKSIYKIKDFELMRRWYIDGDQNAFNALNNSSNNRGEFGELILHLLLRDFKSTIPLVSKVYFKDAAGVPAHGFDAVHITSEEQILWLGESKFYSDSKQGLRELLKDLTNHFKADYLEEQFTVIKKNLNVNEIPQREEWIGKLNECNKLKDRIRMINIPMLCTYPHDIYSLHSDLNCDDAINYHEANVRELKTYFDTQNNHPLRNQLNIILLLLPIRDKHELVRKLHERLWHMQNM</sequence>
<organism evidence="2 3">
    <name type="scientific">Desulfitobacterium chlororespirans DSM 11544</name>
    <dbReference type="NCBI Taxonomy" id="1121395"/>
    <lineage>
        <taxon>Bacteria</taxon>
        <taxon>Bacillati</taxon>
        <taxon>Bacillota</taxon>
        <taxon>Clostridia</taxon>
        <taxon>Eubacteriales</taxon>
        <taxon>Desulfitobacteriaceae</taxon>
        <taxon>Desulfitobacterium</taxon>
    </lineage>
</organism>
<reference evidence="3" key="1">
    <citation type="submission" date="2016-12" db="EMBL/GenBank/DDBJ databases">
        <authorList>
            <person name="Varghese N."/>
            <person name="Submissions S."/>
        </authorList>
    </citation>
    <scope>NUCLEOTIDE SEQUENCE [LARGE SCALE GENOMIC DNA]</scope>
    <source>
        <strain evidence="3">DSM 11544</strain>
    </source>
</reference>
<evidence type="ECO:0000259" key="1">
    <source>
        <dbReference type="Pfam" id="PF08878"/>
    </source>
</evidence>
<dbReference type="EMBL" id="FRDN01000003">
    <property type="protein sequence ID" value="SHN50658.1"/>
    <property type="molecule type" value="Genomic_DNA"/>
</dbReference>
<evidence type="ECO:0000313" key="2">
    <source>
        <dbReference type="EMBL" id="SHN50658.1"/>
    </source>
</evidence>
<accession>A0A1M7RWZ7</accession>
<gene>
    <name evidence="2" type="ORF">SAMN02745215_00210</name>
</gene>
<dbReference type="InterPro" id="IPR014976">
    <property type="entry name" value="AbpA_HamA_C"/>
</dbReference>
<feature type="domain" description="Anti-bacteriophage protein A/HamA C-terminal" evidence="1">
    <location>
        <begin position="32"/>
        <end position="304"/>
    </location>
</feature>
<dbReference type="RefSeq" id="WP_072770868.1">
    <property type="nucleotide sequence ID" value="NZ_FRDN01000003.1"/>
</dbReference>
<keyword evidence="3" id="KW-1185">Reference proteome</keyword>
<dbReference type="Proteomes" id="UP000184010">
    <property type="component" value="Unassembled WGS sequence"/>
</dbReference>
<proteinExistence type="predicted"/>
<dbReference type="AlphaFoldDB" id="A0A1M7RWZ7"/>